<organism evidence="1 2">
    <name type="scientific">Globodera pallida</name>
    <name type="common">Potato cyst nematode worm</name>
    <name type="synonym">Heterodera pallida</name>
    <dbReference type="NCBI Taxonomy" id="36090"/>
    <lineage>
        <taxon>Eukaryota</taxon>
        <taxon>Metazoa</taxon>
        <taxon>Ecdysozoa</taxon>
        <taxon>Nematoda</taxon>
        <taxon>Chromadorea</taxon>
        <taxon>Rhabditida</taxon>
        <taxon>Tylenchina</taxon>
        <taxon>Tylenchomorpha</taxon>
        <taxon>Tylenchoidea</taxon>
        <taxon>Heteroderidae</taxon>
        <taxon>Heteroderinae</taxon>
        <taxon>Globodera</taxon>
    </lineage>
</organism>
<evidence type="ECO:0000313" key="2">
    <source>
        <dbReference type="WBParaSite" id="GPLIN_001544900"/>
    </source>
</evidence>
<sequence length="89" mass="9422">TEMVRALDESTACKQKEVFCACGSLHFDQIMNGMCCDSDTSCGCCSKDPTISKLPTVYFGNGIPKKIGYLGEVGAQTSASARVQKSNAS</sequence>
<evidence type="ECO:0000313" key="1">
    <source>
        <dbReference type="Proteomes" id="UP000050741"/>
    </source>
</evidence>
<protein>
    <submittedName>
        <fullName evidence="2">P-type domain-containing protein</fullName>
    </submittedName>
</protein>
<dbReference type="Proteomes" id="UP000050741">
    <property type="component" value="Unassembled WGS sequence"/>
</dbReference>
<accession>A0A183CRE1</accession>
<dbReference type="AlphaFoldDB" id="A0A183CRE1"/>
<name>A0A183CRE1_GLOPA</name>
<reference evidence="1" key="1">
    <citation type="submission" date="2013-12" db="EMBL/GenBank/DDBJ databases">
        <authorList>
            <person name="Aslett M."/>
        </authorList>
    </citation>
    <scope>NUCLEOTIDE SEQUENCE [LARGE SCALE GENOMIC DNA]</scope>
    <source>
        <strain evidence="1">Lindley</strain>
    </source>
</reference>
<reference evidence="1" key="2">
    <citation type="submission" date="2014-05" db="EMBL/GenBank/DDBJ databases">
        <title>The genome and life-stage specific transcriptomes of Globodera pallida elucidate key aspects of plant parasitism by a cyst nematode.</title>
        <authorList>
            <person name="Cotton J.A."/>
            <person name="Lilley C.J."/>
            <person name="Jones L.M."/>
            <person name="Kikuchi T."/>
            <person name="Reid A.J."/>
            <person name="Thorpe P."/>
            <person name="Tsai I.J."/>
            <person name="Beasley H."/>
            <person name="Blok V."/>
            <person name="Cock P.J.A."/>
            <person name="Van den Akker S.E."/>
            <person name="Holroyd N."/>
            <person name="Hunt M."/>
            <person name="Mantelin S."/>
            <person name="Naghra H."/>
            <person name="Pain A."/>
            <person name="Palomares-Rius J.E."/>
            <person name="Zarowiecki M."/>
            <person name="Berriman M."/>
            <person name="Jones J.T."/>
            <person name="Urwin P.E."/>
        </authorList>
    </citation>
    <scope>NUCLEOTIDE SEQUENCE [LARGE SCALE GENOMIC DNA]</scope>
    <source>
        <strain evidence="1">Lindley</strain>
    </source>
</reference>
<dbReference type="WBParaSite" id="GPLIN_001544900">
    <property type="protein sequence ID" value="GPLIN_001544900"/>
    <property type="gene ID" value="GPLIN_001544900"/>
</dbReference>
<reference evidence="2" key="3">
    <citation type="submission" date="2016-06" db="UniProtKB">
        <authorList>
            <consortium name="WormBaseParasite"/>
        </authorList>
    </citation>
    <scope>IDENTIFICATION</scope>
</reference>
<keyword evidence="1" id="KW-1185">Reference proteome</keyword>
<proteinExistence type="predicted"/>